<evidence type="ECO:0000256" key="3">
    <source>
        <dbReference type="ARBA" id="ARBA00022448"/>
    </source>
</evidence>
<evidence type="ECO:0000259" key="16">
    <source>
        <dbReference type="PROSITE" id="PS50857"/>
    </source>
</evidence>
<evidence type="ECO:0000256" key="7">
    <source>
        <dbReference type="ARBA" id="ARBA00022967"/>
    </source>
</evidence>
<dbReference type="InterPro" id="IPR045187">
    <property type="entry name" value="CcO_II"/>
</dbReference>
<keyword evidence="3 14" id="KW-0813">Transport</keyword>
<gene>
    <name evidence="18" type="primary">cox2</name>
</gene>
<dbReference type="GO" id="GO:0005507">
    <property type="term" value="F:copper ion binding"/>
    <property type="evidence" value="ECO:0007669"/>
    <property type="project" value="InterPro"/>
</dbReference>
<evidence type="ECO:0000256" key="14">
    <source>
        <dbReference type="RuleBase" id="RU000457"/>
    </source>
</evidence>
<dbReference type="Gene3D" id="1.10.287.90">
    <property type="match status" value="1"/>
</dbReference>
<dbReference type="NCBIfam" id="TIGR02866">
    <property type="entry name" value="CoxB"/>
    <property type="match status" value="1"/>
</dbReference>
<keyword evidence="7" id="KW-1278">Translocase</keyword>
<evidence type="ECO:0000256" key="6">
    <source>
        <dbReference type="ARBA" id="ARBA00022723"/>
    </source>
</evidence>
<dbReference type="FunFam" id="2.60.40.420:FF:000001">
    <property type="entry name" value="Cytochrome c oxidase subunit 2"/>
    <property type="match status" value="1"/>
</dbReference>
<evidence type="ECO:0000313" key="18">
    <source>
        <dbReference type="EMBL" id="ARX95745.1"/>
    </source>
</evidence>
<dbReference type="SUPFAM" id="SSF81464">
    <property type="entry name" value="Cytochrome c oxidase subunit II-like, transmembrane region"/>
    <property type="match status" value="1"/>
</dbReference>
<dbReference type="SUPFAM" id="SSF49503">
    <property type="entry name" value="Cupredoxins"/>
    <property type="match status" value="1"/>
</dbReference>
<dbReference type="InterPro" id="IPR002429">
    <property type="entry name" value="CcO_II-like_C"/>
</dbReference>
<comment type="function">
    <text evidence="14">Component of the cytochrome c oxidase, the last enzyme in the mitochondrial electron transport chain which drives oxidative phosphorylation. The respiratory chain contains 3 multisubunit complexes succinate dehydrogenase (complex II, CII), ubiquinol-cytochrome c oxidoreductase (cytochrome b-c1 complex, complex III, CIII) and cytochrome c oxidase (complex IV, CIV), that cooperate to transfer electrons derived from NADH and succinate to molecular oxygen, creating an electrochemical gradient over the inner membrane that drives transmembrane transport and the ATP synthase. Cytochrome c oxidase is the component of the respiratory chain that catalyzes the reduction of oxygen to water. Electrons originating from reduced cytochrome c in the intermembrane space (IMS) are transferred via the dinuclear copper A center (CU(A)) of subunit 2 and heme A of subunit 1 to the active site in subunit 1, a binuclear center (BNC) formed by heme A3 and copper B (CU(B)). The BNC reduces molecular oxygen to 2 water molecules using 4 electrons from cytochrome c in the IMS and 4 protons from the mitochondrial matrix.</text>
</comment>
<dbReference type="CDD" id="cd13912">
    <property type="entry name" value="CcO_II_C"/>
    <property type="match status" value="1"/>
</dbReference>
<dbReference type="InterPro" id="IPR036257">
    <property type="entry name" value="Cyt_c_oxidase_su2_TM_sf"/>
</dbReference>
<dbReference type="InterPro" id="IPR008972">
    <property type="entry name" value="Cupredoxin"/>
</dbReference>
<dbReference type="GO" id="GO:0004129">
    <property type="term" value="F:cytochrome-c oxidase activity"/>
    <property type="evidence" value="ECO:0007669"/>
    <property type="project" value="UniProtKB-EC"/>
</dbReference>
<dbReference type="AlphaFoldDB" id="A0A1Z1XA72"/>
<dbReference type="InterPro" id="IPR034210">
    <property type="entry name" value="CcO_II_C"/>
</dbReference>
<evidence type="ECO:0000259" key="17">
    <source>
        <dbReference type="PROSITE" id="PS50999"/>
    </source>
</evidence>
<dbReference type="GO" id="GO:0016491">
    <property type="term" value="F:oxidoreductase activity"/>
    <property type="evidence" value="ECO:0007669"/>
    <property type="project" value="InterPro"/>
</dbReference>
<dbReference type="GO" id="GO:1902495">
    <property type="term" value="C:transmembrane transporter complex"/>
    <property type="evidence" value="ECO:0007669"/>
    <property type="project" value="UniProtKB-ARBA"/>
</dbReference>
<dbReference type="EMBL" id="KY083064">
    <property type="protein sequence ID" value="ARX95745.1"/>
    <property type="molecule type" value="Genomic_DNA"/>
</dbReference>
<dbReference type="PROSITE" id="PS50999">
    <property type="entry name" value="COX2_TM"/>
    <property type="match status" value="1"/>
</dbReference>
<feature type="transmembrane region" description="Helical" evidence="15">
    <location>
        <begin position="56"/>
        <end position="76"/>
    </location>
</feature>
<keyword evidence="10 14" id="KW-0186">Copper</keyword>
<keyword evidence="12 14" id="KW-0472">Membrane</keyword>
<keyword evidence="5 14" id="KW-0812">Transmembrane</keyword>
<dbReference type="RefSeq" id="YP_009402605.1">
    <property type="nucleotide sequence ID" value="NC_035349.1"/>
</dbReference>
<keyword evidence="6 14" id="KW-0479">Metal-binding</keyword>
<dbReference type="GO" id="GO:0005743">
    <property type="term" value="C:mitochondrial inner membrane"/>
    <property type="evidence" value="ECO:0007669"/>
    <property type="project" value="UniProtKB-SubCell"/>
</dbReference>
<comment type="subcellular location">
    <subcellularLocation>
        <location evidence="14">Mitochondrion inner membrane</location>
        <topology evidence="14">Multi-pass membrane protein</topology>
    </subcellularLocation>
    <subcellularLocation>
        <location evidence="1">Mitochondrion membrane</location>
        <topology evidence="1">Multi-pass membrane protein</topology>
    </subcellularLocation>
</comment>
<comment type="catalytic activity">
    <reaction evidence="13">
        <text>4 Fe(II)-[cytochrome c] + O2 + 8 H(+)(in) = 4 Fe(III)-[cytochrome c] + 2 H2O + 4 H(+)(out)</text>
        <dbReference type="Rhea" id="RHEA:11436"/>
        <dbReference type="Rhea" id="RHEA-COMP:10350"/>
        <dbReference type="Rhea" id="RHEA-COMP:14399"/>
        <dbReference type="ChEBI" id="CHEBI:15377"/>
        <dbReference type="ChEBI" id="CHEBI:15378"/>
        <dbReference type="ChEBI" id="CHEBI:15379"/>
        <dbReference type="ChEBI" id="CHEBI:29033"/>
        <dbReference type="ChEBI" id="CHEBI:29034"/>
        <dbReference type="EC" id="7.1.1.9"/>
    </reaction>
    <physiologicalReaction direction="left-to-right" evidence="13">
        <dbReference type="Rhea" id="RHEA:11437"/>
    </physiologicalReaction>
</comment>
<evidence type="ECO:0000256" key="2">
    <source>
        <dbReference type="ARBA" id="ARBA00007866"/>
    </source>
</evidence>
<evidence type="ECO:0000256" key="11">
    <source>
        <dbReference type="ARBA" id="ARBA00023128"/>
    </source>
</evidence>
<organism evidence="18">
    <name type="scientific">Sheathia arcuata</name>
    <dbReference type="NCBI Taxonomy" id="340433"/>
    <lineage>
        <taxon>Eukaryota</taxon>
        <taxon>Rhodophyta</taxon>
        <taxon>Florideophyceae</taxon>
        <taxon>Nemaliophycidae</taxon>
        <taxon>Batrachospermales</taxon>
        <taxon>Batrachospermaceae</taxon>
        <taxon>Sheathia</taxon>
    </lineage>
</organism>
<evidence type="ECO:0000256" key="12">
    <source>
        <dbReference type="ARBA" id="ARBA00023136"/>
    </source>
</evidence>
<dbReference type="InterPro" id="IPR014222">
    <property type="entry name" value="Cyt_c_oxidase_su2"/>
</dbReference>
<keyword evidence="9 15" id="KW-1133">Transmembrane helix</keyword>
<geneLocation type="mitochondrion" evidence="18"/>
<evidence type="ECO:0000256" key="10">
    <source>
        <dbReference type="ARBA" id="ARBA00023008"/>
    </source>
</evidence>
<comment type="similarity">
    <text evidence="2 14">Belongs to the cytochrome c oxidase subunit 2 family.</text>
</comment>
<evidence type="ECO:0000256" key="5">
    <source>
        <dbReference type="ARBA" id="ARBA00022692"/>
    </source>
</evidence>
<protein>
    <recommendedName>
        <fullName evidence="14">Cytochrome c oxidase subunit 2</fullName>
    </recommendedName>
</protein>
<sequence length="269" mass="31003">MSQTFFKKKKWNYLLATLAIPYPNLIRCDAAENWQVSFQDPATPIMEGVINLHHDLMFFLWVVLVFVTWMLLRTLWHFTYTQNSTSSLTTHGTLIEIIWTTTPALILLIIAIPSFSLLYAMDEIISPAITIKTLGHQWYWSYEYSDYTNESNEFLTFDSYMIPEDELKIGQLRLLEVDNHVVVPTNTHIRIIVSAADVLHSWAIPSLGIKCDAIPGRLNQTSMFIKREGLYYGQCSEICGVNHGFMPIVIEGVSLPNYVTWIYNKLLNQ</sequence>
<dbReference type="PANTHER" id="PTHR22888">
    <property type="entry name" value="CYTOCHROME C OXIDASE, SUBUNIT II"/>
    <property type="match status" value="1"/>
</dbReference>
<dbReference type="GeneID" id="33366614"/>
<evidence type="ECO:0000256" key="9">
    <source>
        <dbReference type="ARBA" id="ARBA00022989"/>
    </source>
</evidence>
<dbReference type="GO" id="GO:0042773">
    <property type="term" value="P:ATP synthesis coupled electron transport"/>
    <property type="evidence" value="ECO:0007669"/>
    <property type="project" value="TreeGrafter"/>
</dbReference>
<evidence type="ECO:0000256" key="15">
    <source>
        <dbReference type="SAM" id="Phobius"/>
    </source>
</evidence>
<dbReference type="Pfam" id="PF02790">
    <property type="entry name" value="COX2_TM"/>
    <property type="match status" value="1"/>
</dbReference>
<proteinExistence type="inferred from homology"/>
<keyword evidence="8 14" id="KW-0249">Electron transport</keyword>
<feature type="domain" description="Cytochrome oxidase subunit II copper A binding" evidence="16">
    <location>
        <begin position="126"/>
        <end position="264"/>
    </location>
</feature>
<accession>A0A1Z1XA72</accession>
<dbReference type="PANTHER" id="PTHR22888:SF9">
    <property type="entry name" value="CYTOCHROME C OXIDASE SUBUNIT 2"/>
    <property type="match status" value="1"/>
</dbReference>
<evidence type="ECO:0000256" key="13">
    <source>
        <dbReference type="ARBA" id="ARBA00049512"/>
    </source>
</evidence>
<keyword evidence="4 14" id="KW-0679">Respiratory chain</keyword>
<evidence type="ECO:0000256" key="4">
    <source>
        <dbReference type="ARBA" id="ARBA00022660"/>
    </source>
</evidence>
<evidence type="ECO:0000256" key="1">
    <source>
        <dbReference type="ARBA" id="ARBA00004225"/>
    </source>
</evidence>
<name>A0A1Z1XA72_9FLOR</name>
<reference evidence="18" key="1">
    <citation type="journal article" date="2017" name="Sci. Rep.">
        <title>Origin and evolutionary history of freshwater Rhodophyta: further insights based on phylogenomic evidence.</title>
        <authorList>
            <person name="Nan F."/>
            <person name="Feng J."/>
            <person name="Lv J."/>
            <person name="Liu Q."/>
            <person name="Fang K."/>
            <person name="Gong C."/>
            <person name="Xie S."/>
        </authorList>
    </citation>
    <scope>NUCLEOTIDE SEQUENCE</scope>
</reference>
<dbReference type="GO" id="GO:1902494">
    <property type="term" value="C:catalytic complex"/>
    <property type="evidence" value="ECO:0007669"/>
    <property type="project" value="UniProtKB-ARBA"/>
</dbReference>
<dbReference type="Gene3D" id="2.60.40.420">
    <property type="entry name" value="Cupredoxins - blue copper proteins"/>
    <property type="match status" value="1"/>
</dbReference>
<comment type="cofactor">
    <cofactor evidence="14">
        <name>Cu cation</name>
        <dbReference type="ChEBI" id="CHEBI:23378"/>
    </cofactor>
    <text evidence="14">Binds a copper A center.</text>
</comment>
<keyword evidence="14" id="KW-0999">Mitochondrion inner membrane</keyword>
<keyword evidence="11 14" id="KW-0496">Mitochondrion</keyword>
<feature type="transmembrane region" description="Helical" evidence="15">
    <location>
        <begin position="97"/>
        <end position="121"/>
    </location>
</feature>
<dbReference type="PRINTS" id="PR01166">
    <property type="entry name" value="CYCOXIDASEII"/>
</dbReference>
<evidence type="ECO:0000256" key="8">
    <source>
        <dbReference type="ARBA" id="ARBA00022982"/>
    </source>
</evidence>
<dbReference type="InterPro" id="IPR001505">
    <property type="entry name" value="Copper_CuA"/>
</dbReference>
<dbReference type="InterPro" id="IPR011759">
    <property type="entry name" value="Cyt_c_oxidase_su2_TM_dom"/>
</dbReference>
<dbReference type="PROSITE" id="PS50857">
    <property type="entry name" value="COX2_CUA"/>
    <property type="match status" value="1"/>
</dbReference>
<dbReference type="FunFam" id="1.10.287.90:FF:000004">
    <property type="entry name" value="Cytochrome c oxidase subunit 2"/>
    <property type="match status" value="1"/>
</dbReference>
<feature type="domain" description="Cytochrome oxidase subunit II transmembrane region profile" evidence="17">
    <location>
        <begin position="30"/>
        <end position="125"/>
    </location>
</feature>
<dbReference type="PROSITE" id="PS00078">
    <property type="entry name" value="COX2"/>
    <property type="match status" value="1"/>
</dbReference>
<dbReference type="Pfam" id="PF00116">
    <property type="entry name" value="COX2"/>
    <property type="match status" value="1"/>
</dbReference>